<dbReference type="EMBL" id="VSSQ01112882">
    <property type="protein sequence ID" value="MPN49544.1"/>
    <property type="molecule type" value="Genomic_DNA"/>
</dbReference>
<evidence type="ECO:0000313" key="1">
    <source>
        <dbReference type="EMBL" id="MPN49544.1"/>
    </source>
</evidence>
<organism evidence="1">
    <name type="scientific">bioreactor metagenome</name>
    <dbReference type="NCBI Taxonomy" id="1076179"/>
    <lineage>
        <taxon>unclassified sequences</taxon>
        <taxon>metagenomes</taxon>
        <taxon>ecological metagenomes</taxon>
    </lineage>
</organism>
<sequence length="120" mass="13769">MLGRYYLKNGVHYLTYIDEQLSRDGLRTTTLLKVYPDHVILARMGNVEQRQEFRLGHKTSSIYVTPYGSMELTVLARQIKTDFRVASGVIDISYDLEVDGQWQSENILSITIQEGQNCGH</sequence>
<dbReference type="AlphaFoldDB" id="A0A645IMJ6"/>
<gene>
    <name evidence="1" type="primary">ywiB_2</name>
    <name evidence="1" type="ORF">SDC9_197165</name>
</gene>
<proteinExistence type="predicted"/>
<dbReference type="Pfam" id="PF09148">
    <property type="entry name" value="DUF1934"/>
    <property type="match status" value="1"/>
</dbReference>
<accession>A0A645IMJ6</accession>
<comment type="caution">
    <text evidence="1">The sequence shown here is derived from an EMBL/GenBank/DDBJ whole genome shotgun (WGS) entry which is preliminary data.</text>
</comment>
<dbReference type="SUPFAM" id="SSF50814">
    <property type="entry name" value="Lipocalins"/>
    <property type="match status" value="1"/>
</dbReference>
<dbReference type="InterPro" id="IPR012674">
    <property type="entry name" value="Calycin"/>
</dbReference>
<name>A0A645IMJ6_9ZZZZ</name>
<dbReference type="InterPro" id="IPR015231">
    <property type="entry name" value="DUF1934"/>
</dbReference>
<reference evidence="1" key="1">
    <citation type="submission" date="2019-08" db="EMBL/GenBank/DDBJ databases">
        <authorList>
            <person name="Kucharzyk K."/>
            <person name="Murdoch R.W."/>
            <person name="Higgins S."/>
            <person name="Loffler F."/>
        </authorList>
    </citation>
    <scope>NUCLEOTIDE SEQUENCE</scope>
</reference>
<protein>
    <submittedName>
        <fullName evidence="1">Putative beta-barrel protein YwiB</fullName>
    </submittedName>
</protein>
<dbReference type="Gene3D" id="2.40.128.20">
    <property type="match status" value="1"/>
</dbReference>